<reference evidence="2" key="1">
    <citation type="submission" date="2022-10" db="EMBL/GenBank/DDBJ databases">
        <title>Tapping the CABI collections for fungal endophytes: first genome assemblies for Collariella, Neodidymelliopsis, Ascochyta clinopodiicola, Didymella pomorum, Didymosphaeria variabile, Neocosmospora piperis and Neocucurbitaria cava.</title>
        <authorList>
            <person name="Hill R."/>
        </authorList>
    </citation>
    <scope>NUCLEOTIDE SEQUENCE</scope>
    <source>
        <strain evidence="2">IMI 356814</strain>
    </source>
</reference>
<dbReference type="EMBL" id="JAPEUY010000003">
    <property type="protein sequence ID" value="KAJ4374870.1"/>
    <property type="molecule type" value="Genomic_DNA"/>
</dbReference>
<dbReference type="OrthoDB" id="10586107at2759"/>
<proteinExistence type="predicted"/>
<feature type="region of interest" description="Disordered" evidence="1">
    <location>
        <begin position="289"/>
        <end position="371"/>
    </location>
</feature>
<feature type="compositionally biased region" description="Basic and acidic residues" evidence="1">
    <location>
        <begin position="299"/>
        <end position="318"/>
    </location>
</feature>
<sequence length="437" mass="48912">MASSDELTAAELTEVVCNEGMKLFPAQARLVIAEEVKRKQLRKPTAAEIKSMLTVRDIICRYAQTALARQDLETLRRLHANVLYPRGLYSRPIQNAATPAASRGVPSTSHTSAPLQTFSEALAGARKPTIVQDALARGGCTKFPPPEPKLDTFCPKNEAKEPCDRQTCGHWHEDQVTFAKTQGSREWSSKIKYDVLRRFEGQELSAQYKYRTVSWPPVMYSLEGACQEEDKGRAGHRGNDCKARHERQDYYAALPGGTHWQELGRRDVPKMKGSHTEGKAIAQVRPAGVRKNVRKTAKKDHERAVRRGLEEEHKRNSEEVVENGVETSVQEDLEKEVEKEVEKGTEKDVEKDVENSVQKDAEKDVGKDVEKDIETELEKELAKSIEEKDAKTADEVIDKGGVKKIKTSSKQEVKMDAQKDDKKGSEKGSESKALSTS</sequence>
<dbReference type="AlphaFoldDB" id="A0A9W9CPK7"/>
<organism evidence="2 3">
    <name type="scientific">Neocucurbitaria cava</name>
    <dbReference type="NCBI Taxonomy" id="798079"/>
    <lineage>
        <taxon>Eukaryota</taxon>
        <taxon>Fungi</taxon>
        <taxon>Dikarya</taxon>
        <taxon>Ascomycota</taxon>
        <taxon>Pezizomycotina</taxon>
        <taxon>Dothideomycetes</taxon>
        <taxon>Pleosporomycetidae</taxon>
        <taxon>Pleosporales</taxon>
        <taxon>Pleosporineae</taxon>
        <taxon>Cucurbitariaceae</taxon>
        <taxon>Neocucurbitaria</taxon>
    </lineage>
</organism>
<feature type="compositionally biased region" description="Basic and acidic residues" evidence="1">
    <location>
        <begin position="336"/>
        <end position="371"/>
    </location>
</feature>
<protein>
    <submittedName>
        <fullName evidence="2">Uncharacterized protein</fullName>
    </submittedName>
</protein>
<feature type="compositionally biased region" description="Basic and acidic residues" evidence="1">
    <location>
        <begin position="409"/>
        <end position="430"/>
    </location>
</feature>
<evidence type="ECO:0000313" key="3">
    <source>
        <dbReference type="Proteomes" id="UP001140560"/>
    </source>
</evidence>
<keyword evidence="3" id="KW-1185">Reference proteome</keyword>
<feature type="region of interest" description="Disordered" evidence="1">
    <location>
        <begin position="385"/>
        <end position="437"/>
    </location>
</feature>
<evidence type="ECO:0000313" key="2">
    <source>
        <dbReference type="EMBL" id="KAJ4374870.1"/>
    </source>
</evidence>
<name>A0A9W9CPK7_9PLEO</name>
<feature type="compositionally biased region" description="Basic and acidic residues" evidence="1">
    <location>
        <begin position="385"/>
        <end position="401"/>
    </location>
</feature>
<gene>
    <name evidence="2" type="ORF">N0V83_001948</name>
</gene>
<dbReference type="Proteomes" id="UP001140560">
    <property type="component" value="Unassembled WGS sequence"/>
</dbReference>
<evidence type="ECO:0000256" key="1">
    <source>
        <dbReference type="SAM" id="MobiDB-lite"/>
    </source>
</evidence>
<accession>A0A9W9CPK7</accession>
<comment type="caution">
    <text evidence="2">The sequence shown here is derived from an EMBL/GenBank/DDBJ whole genome shotgun (WGS) entry which is preliminary data.</text>
</comment>